<evidence type="ECO:0000256" key="6">
    <source>
        <dbReference type="ARBA" id="ARBA00022777"/>
    </source>
</evidence>
<keyword evidence="3 12" id="KW-0723">Serine/threonine-protein kinase</keyword>
<dbReference type="InterPro" id="IPR011009">
    <property type="entry name" value="Kinase-like_dom_sf"/>
</dbReference>
<evidence type="ECO:0000313" key="15">
    <source>
        <dbReference type="Proteomes" id="UP000696485"/>
    </source>
</evidence>
<evidence type="ECO:0000259" key="13">
    <source>
        <dbReference type="PROSITE" id="PS50011"/>
    </source>
</evidence>
<keyword evidence="4" id="KW-0808">Transferase</keyword>
<evidence type="ECO:0000256" key="3">
    <source>
        <dbReference type="ARBA" id="ARBA00022527"/>
    </source>
</evidence>
<evidence type="ECO:0000256" key="2">
    <source>
        <dbReference type="ARBA" id="ARBA00012425"/>
    </source>
</evidence>
<comment type="catalytic activity">
    <reaction evidence="10">
        <text>L-seryl-[protein] + ATP = O-phospho-L-seryl-[protein] + ADP + H(+)</text>
        <dbReference type="Rhea" id="RHEA:17989"/>
        <dbReference type="Rhea" id="RHEA-COMP:9863"/>
        <dbReference type="Rhea" id="RHEA-COMP:11604"/>
        <dbReference type="ChEBI" id="CHEBI:15378"/>
        <dbReference type="ChEBI" id="CHEBI:29999"/>
        <dbReference type="ChEBI" id="CHEBI:30616"/>
        <dbReference type="ChEBI" id="CHEBI:83421"/>
        <dbReference type="ChEBI" id="CHEBI:456216"/>
        <dbReference type="EC" id="2.7.11.22"/>
    </reaction>
</comment>
<organism evidence="14 15">
    <name type="scientific">Podila minutissima</name>
    <dbReference type="NCBI Taxonomy" id="64525"/>
    <lineage>
        <taxon>Eukaryota</taxon>
        <taxon>Fungi</taxon>
        <taxon>Fungi incertae sedis</taxon>
        <taxon>Mucoromycota</taxon>
        <taxon>Mortierellomycotina</taxon>
        <taxon>Mortierellomycetes</taxon>
        <taxon>Mortierellales</taxon>
        <taxon>Mortierellaceae</taxon>
        <taxon>Podila</taxon>
    </lineage>
</organism>
<dbReference type="GO" id="GO:0000307">
    <property type="term" value="C:cyclin-dependent protein kinase holoenzyme complex"/>
    <property type="evidence" value="ECO:0007669"/>
    <property type="project" value="TreeGrafter"/>
</dbReference>
<dbReference type="InterPro" id="IPR050108">
    <property type="entry name" value="CDK"/>
</dbReference>
<dbReference type="EMBL" id="JAAAUY010000316">
    <property type="protein sequence ID" value="KAF9331537.1"/>
    <property type="molecule type" value="Genomic_DNA"/>
</dbReference>
<dbReference type="InterPro" id="IPR008271">
    <property type="entry name" value="Ser/Thr_kinase_AS"/>
</dbReference>
<dbReference type="GO" id="GO:0010468">
    <property type="term" value="P:regulation of gene expression"/>
    <property type="evidence" value="ECO:0007669"/>
    <property type="project" value="TreeGrafter"/>
</dbReference>
<dbReference type="PROSITE" id="PS00107">
    <property type="entry name" value="PROTEIN_KINASE_ATP"/>
    <property type="match status" value="1"/>
</dbReference>
<dbReference type="PROSITE" id="PS00108">
    <property type="entry name" value="PROTEIN_KINASE_ST"/>
    <property type="match status" value="1"/>
</dbReference>
<evidence type="ECO:0000256" key="12">
    <source>
        <dbReference type="RuleBase" id="RU000304"/>
    </source>
</evidence>
<dbReference type="Pfam" id="PF00069">
    <property type="entry name" value="Pkinase"/>
    <property type="match status" value="1"/>
</dbReference>
<evidence type="ECO:0000256" key="11">
    <source>
        <dbReference type="PROSITE-ProRule" id="PRU10141"/>
    </source>
</evidence>
<dbReference type="Gene3D" id="3.30.200.20">
    <property type="entry name" value="Phosphorylase Kinase, domain 1"/>
    <property type="match status" value="1"/>
</dbReference>
<dbReference type="GO" id="GO:0004693">
    <property type="term" value="F:cyclin-dependent protein serine/threonine kinase activity"/>
    <property type="evidence" value="ECO:0007669"/>
    <property type="project" value="UniProtKB-EC"/>
</dbReference>
<proteinExistence type="inferred from homology"/>
<dbReference type="SUPFAM" id="SSF56112">
    <property type="entry name" value="Protein kinase-like (PK-like)"/>
    <property type="match status" value="1"/>
</dbReference>
<evidence type="ECO:0000256" key="9">
    <source>
        <dbReference type="ARBA" id="ARBA00047811"/>
    </source>
</evidence>
<dbReference type="CDD" id="cd07829">
    <property type="entry name" value="STKc_CDK_like"/>
    <property type="match status" value="1"/>
</dbReference>
<dbReference type="GO" id="GO:0010389">
    <property type="term" value="P:regulation of G2/M transition of mitotic cell cycle"/>
    <property type="evidence" value="ECO:0007669"/>
    <property type="project" value="TreeGrafter"/>
</dbReference>
<feature type="binding site" evidence="11">
    <location>
        <position position="35"/>
    </location>
    <ligand>
        <name>ATP</name>
        <dbReference type="ChEBI" id="CHEBI:30616"/>
    </ligand>
</feature>
<reference evidence="14" key="1">
    <citation type="journal article" date="2020" name="Fungal Divers.">
        <title>Resolving the Mortierellaceae phylogeny through synthesis of multi-gene phylogenetics and phylogenomics.</title>
        <authorList>
            <person name="Vandepol N."/>
            <person name="Liber J."/>
            <person name="Desiro A."/>
            <person name="Na H."/>
            <person name="Kennedy M."/>
            <person name="Barry K."/>
            <person name="Grigoriev I.V."/>
            <person name="Miller A.N."/>
            <person name="O'Donnell K."/>
            <person name="Stajich J.E."/>
            <person name="Bonito G."/>
        </authorList>
    </citation>
    <scope>NUCLEOTIDE SEQUENCE</scope>
    <source>
        <strain evidence="14">NVP1</strain>
    </source>
</reference>
<gene>
    <name evidence="14" type="primary">CDK2</name>
    <name evidence="14" type="ORF">BG006_005588</name>
</gene>
<dbReference type="InterPro" id="IPR017441">
    <property type="entry name" value="Protein_kinase_ATP_BS"/>
</dbReference>
<keyword evidence="15" id="KW-1185">Reference proteome</keyword>
<evidence type="ECO:0000256" key="8">
    <source>
        <dbReference type="ARBA" id="ARBA00039266"/>
    </source>
</evidence>
<evidence type="ECO:0000256" key="7">
    <source>
        <dbReference type="ARBA" id="ARBA00022840"/>
    </source>
</evidence>
<sequence>MAPLNVVKLGPLGEGTFGTVFKAKRATDGRVVAVKQVHLGNTADGIPAAIIREIALLGELSHDHVIQLFDSDYRQPFDNVYLTFEYHGTDLRKYIRAIPREKYSFLMPMKTIQNLMRQLVQGLEYCHARSYLHRDLKPQNLLIANGQLKLADFGLSRGGAPPLRPYTREVITLWYRAPEILLGASHYSVGADVWSIGCIFAELVNREPLFPGDSELGELFLIFRMLGTPSDLKWPGVSLLKHWKSVFPSWDGVQLRETLPQMGDEGIDLLTQMLKYSPQHRISCTDALKHPFFKVKI</sequence>
<keyword evidence="7 11" id="KW-0067">ATP-binding</keyword>
<dbReference type="InterPro" id="IPR000719">
    <property type="entry name" value="Prot_kinase_dom"/>
</dbReference>
<protein>
    <recommendedName>
        <fullName evidence="8">Cyclin-dependent kinase 1</fullName>
        <ecNumber evidence="2">2.7.11.22</ecNumber>
    </recommendedName>
</protein>
<accession>A0A9P5SMA9</accession>
<comment type="caution">
    <text evidence="14">The sequence shown here is derived from an EMBL/GenBank/DDBJ whole genome shotgun (WGS) entry which is preliminary data.</text>
</comment>
<evidence type="ECO:0000313" key="14">
    <source>
        <dbReference type="EMBL" id="KAF9331537.1"/>
    </source>
</evidence>
<feature type="domain" description="Protein kinase" evidence="13">
    <location>
        <begin position="6"/>
        <end position="293"/>
    </location>
</feature>
<dbReference type="Gene3D" id="1.10.510.10">
    <property type="entry name" value="Transferase(Phosphotransferase) domain 1"/>
    <property type="match status" value="1"/>
</dbReference>
<dbReference type="GO" id="GO:0030332">
    <property type="term" value="F:cyclin binding"/>
    <property type="evidence" value="ECO:0007669"/>
    <property type="project" value="TreeGrafter"/>
</dbReference>
<dbReference type="AlphaFoldDB" id="A0A9P5SMA9"/>
<dbReference type="GO" id="GO:0005634">
    <property type="term" value="C:nucleus"/>
    <property type="evidence" value="ECO:0007669"/>
    <property type="project" value="TreeGrafter"/>
</dbReference>
<evidence type="ECO:0000256" key="4">
    <source>
        <dbReference type="ARBA" id="ARBA00022679"/>
    </source>
</evidence>
<dbReference type="GO" id="GO:0000082">
    <property type="term" value="P:G1/S transition of mitotic cell cycle"/>
    <property type="evidence" value="ECO:0007669"/>
    <property type="project" value="TreeGrafter"/>
</dbReference>
<dbReference type="SMART" id="SM00220">
    <property type="entry name" value="S_TKc"/>
    <property type="match status" value="1"/>
</dbReference>
<dbReference type="GO" id="GO:0007165">
    <property type="term" value="P:signal transduction"/>
    <property type="evidence" value="ECO:0007669"/>
    <property type="project" value="TreeGrafter"/>
</dbReference>
<dbReference type="Proteomes" id="UP000696485">
    <property type="component" value="Unassembled WGS sequence"/>
</dbReference>
<keyword evidence="5 11" id="KW-0547">Nucleotide-binding</keyword>
<dbReference type="FunFam" id="1.10.510.10:FF:000574">
    <property type="entry name" value="Cell division related protein kinase 2"/>
    <property type="match status" value="1"/>
</dbReference>
<dbReference type="PANTHER" id="PTHR24056">
    <property type="entry name" value="CELL DIVISION PROTEIN KINASE"/>
    <property type="match status" value="1"/>
</dbReference>
<dbReference type="PROSITE" id="PS50011">
    <property type="entry name" value="PROTEIN_KINASE_DOM"/>
    <property type="match status" value="1"/>
</dbReference>
<dbReference type="GO" id="GO:0005737">
    <property type="term" value="C:cytoplasm"/>
    <property type="evidence" value="ECO:0007669"/>
    <property type="project" value="TreeGrafter"/>
</dbReference>
<evidence type="ECO:0000256" key="10">
    <source>
        <dbReference type="ARBA" id="ARBA00048367"/>
    </source>
</evidence>
<dbReference type="GO" id="GO:0005524">
    <property type="term" value="F:ATP binding"/>
    <property type="evidence" value="ECO:0007669"/>
    <property type="project" value="UniProtKB-UniRule"/>
</dbReference>
<dbReference type="PANTHER" id="PTHR24056:SF254">
    <property type="entry name" value="CYCLIN-DEPENDENT KINASE 2"/>
    <property type="match status" value="1"/>
</dbReference>
<evidence type="ECO:0000256" key="5">
    <source>
        <dbReference type="ARBA" id="ARBA00022741"/>
    </source>
</evidence>
<evidence type="ECO:0000256" key="1">
    <source>
        <dbReference type="ARBA" id="ARBA00006485"/>
    </source>
</evidence>
<name>A0A9P5SMA9_9FUNG</name>
<comment type="similarity">
    <text evidence="1">Belongs to the protein kinase superfamily. CMGC Ser/Thr protein kinase family. CDC2/CDKX subfamily.</text>
</comment>
<dbReference type="EC" id="2.7.11.22" evidence="2"/>
<keyword evidence="6 14" id="KW-0418">Kinase</keyword>
<comment type="catalytic activity">
    <reaction evidence="9">
        <text>L-threonyl-[protein] + ATP = O-phospho-L-threonyl-[protein] + ADP + H(+)</text>
        <dbReference type="Rhea" id="RHEA:46608"/>
        <dbReference type="Rhea" id="RHEA-COMP:11060"/>
        <dbReference type="Rhea" id="RHEA-COMP:11605"/>
        <dbReference type="ChEBI" id="CHEBI:15378"/>
        <dbReference type="ChEBI" id="CHEBI:30013"/>
        <dbReference type="ChEBI" id="CHEBI:30616"/>
        <dbReference type="ChEBI" id="CHEBI:61977"/>
        <dbReference type="ChEBI" id="CHEBI:456216"/>
        <dbReference type="EC" id="2.7.11.22"/>
    </reaction>
</comment>